<evidence type="ECO:0000256" key="1">
    <source>
        <dbReference type="ARBA" id="ARBA00004613"/>
    </source>
</evidence>
<dbReference type="GO" id="GO:0005576">
    <property type="term" value="C:extracellular region"/>
    <property type="evidence" value="ECO:0007669"/>
    <property type="project" value="UniProtKB-SubCell"/>
</dbReference>
<dbReference type="Proteomes" id="UP001295444">
    <property type="component" value="Chromosome 01"/>
</dbReference>
<keyword evidence="4" id="KW-0812">Transmembrane</keyword>
<feature type="signal peptide" evidence="5">
    <location>
        <begin position="1"/>
        <end position="26"/>
    </location>
</feature>
<reference evidence="7" key="1">
    <citation type="submission" date="2022-03" db="EMBL/GenBank/DDBJ databases">
        <authorList>
            <person name="Alioto T."/>
            <person name="Alioto T."/>
            <person name="Gomez Garrido J."/>
        </authorList>
    </citation>
    <scope>NUCLEOTIDE SEQUENCE</scope>
</reference>
<dbReference type="Pfam" id="PF22821">
    <property type="entry name" value="ZP1_ZP4_Ig-like"/>
    <property type="match status" value="1"/>
</dbReference>
<feature type="domain" description="Zona pellucida sperm-binding protein 1/4 Ig-like" evidence="6">
    <location>
        <begin position="42"/>
        <end position="137"/>
    </location>
</feature>
<evidence type="ECO:0000259" key="6">
    <source>
        <dbReference type="Pfam" id="PF22821"/>
    </source>
</evidence>
<gene>
    <name evidence="7" type="ORF">PECUL_23A044133</name>
</gene>
<dbReference type="AlphaFoldDB" id="A0AAD1QYN2"/>
<dbReference type="EMBL" id="OW240912">
    <property type="protein sequence ID" value="CAH2219560.1"/>
    <property type="molecule type" value="Genomic_DNA"/>
</dbReference>
<evidence type="ECO:0000256" key="5">
    <source>
        <dbReference type="SAM" id="SignalP"/>
    </source>
</evidence>
<keyword evidence="4" id="KW-1133">Transmembrane helix</keyword>
<feature type="transmembrane region" description="Helical" evidence="4">
    <location>
        <begin position="189"/>
        <end position="209"/>
    </location>
</feature>
<keyword evidence="8" id="KW-1185">Reference proteome</keyword>
<sequence>MVTMEFNFRAMGICLFLAFSLSLSNTQPSAHRIRIGNPRLFCGTQSLRYVVSGNLPRNVSMRVSALDQNGKLQHLSVHSACGTSVSENPNESVTIAASYKGCFVLKQQSRYIMTISIEREVSRGMYSFPQLEMLECPVFEEKPADNPLTSHTIKLSASPDPVFFPVVKDSSEISIKGSPVLPKSLDKEWLRIAIVVGVLAILIATICLLKKKCKDQAVKI</sequence>
<dbReference type="InterPro" id="IPR054554">
    <property type="entry name" value="ZP1/4_Ig-like"/>
</dbReference>
<evidence type="ECO:0000313" key="8">
    <source>
        <dbReference type="Proteomes" id="UP001295444"/>
    </source>
</evidence>
<feature type="chain" id="PRO_5042110226" evidence="5">
    <location>
        <begin position="27"/>
        <end position="220"/>
    </location>
</feature>
<organism evidence="7 8">
    <name type="scientific">Pelobates cultripes</name>
    <name type="common">Western spadefoot toad</name>
    <dbReference type="NCBI Taxonomy" id="61616"/>
    <lineage>
        <taxon>Eukaryota</taxon>
        <taxon>Metazoa</taxon>
        <taxon>Chordata</taxon>
        <taxon>Craniata</taxon>
        <taxon>Vertebrata</taxon>
        <taxon>Euteleostomi</taxon>
        <taxon>Amphibia</taxon>
        <taxon>Batrachia</taxon>
        <taxon>Anura</taxon>
        <taxon>Pelobatoidea</taxon>
        <taxon>Pelobatidae</taxon>
        <taxon>Pelobates</taxon>
    </lineage>
</organism>
<comment type="subcellular location">
    <subcellularLocation>
        <location evidence="1">Secreted</location>
    </subcellularLocation>
</comment>
<proteinExistence type="predicted"/>
<keyword evidence="3 5" id="KW-0732">Signal</keyword>
<keyword evidence="2" id="KW-0964">Secreted</keyword>
<accession>A0AAD1QYN2</accession>
<keyword evidence="4" id="KW-0472">Membrane</keyword>
<name>A0AAD1QYN2_PELCU</name>
<evidence type="ECO:0000256" key="3">
    <source>
        <dbReference type="ARBA" id="ARBA00022729"/>
    </source>
</evidence>
<evidence type="ECO:0000313" key="7">
    <source>
        <dbReference type="EMBL" id="CAH2219560.1"/>
    </source>
</evidence>
<evidence type="ECO:0000256" key="2">
    <source>
        <dbReference type="ARBA" id="ARBA00022525"/>
    </source>
</evidence>
<evidence type="ECO:0000256" key="4">
    <source>
        <dbReference type="SAM" id="Phobius"/>
    </source>
</evidence>
<protein>
    <submittedName>
        <fullName evidence="7">Zona pellucida sperm-binding 4</fullName>
    </submittedName>
</protein>